<evidence type="ECO:0000256" key="1">
    <source>
        <dbReference type="SAM" id="MobiDB-lite"/>
    </source>
</evidence>
<protein>
    <submittedName>
        <fullName evidence="2">Uncharacterized protein</fullName>
    </submittedName>
</protein>
<feature type="compositionally biased region" description="Basic and acidic residues" evidence="1">
    <location>
        <begin position="53"/>
        <end position="63"/>
    </location>
</feature>
<organism evidence="2 3">
    <name type="scientific">Halobacillus faecis</name>
    <dbReference type="NCBI Taxonomy" id="360184"/>
    <lineage>
        <taxon>Bacteria</taxon>
        <taxon>Bacillati</taxon>
        <taxon>Bacillota</taxon>
        <taxon>Bacilli</taxon>
        <taxon>Bacillales</taxon>
        <taxon>Bacillaceae</taxon>
        <taxon>Halobacillus</taxon>
    </lineage>
</organism>
<name>A0A511WPU4_9BACI</name>
<comment type="caution">
    <text evidence="2">The sequence shown here is derived from an EMBL/GenBank/DDBJ whole genome shotgun (WGS) entry which is preliminary data.</text>
</comment>
<evidence type="ECO:0000313" key="3">
    <source>
        <dbReference type="Proteomes" id="UP000321886"/>
    </source>
</evidence>
<gene>
    <name evidence="2" type="ORF">HFA01_05300</name>
</gene>
<dbReference type="EMBL" id="BJYD01000004">
    <property type="protein sequence ID" value="GEN52268.1"/>
    <property type="molecule type" value="Genomic_DNA"/>
</dbReference>
<evidence type="ECO:0000313" key="2">
    <source>
        <dbReference type="EMBL" id="GEN52268.1"/>
    </source>
</evidence>
<keyword evidence="3" id="KW-1185">Reference proteome</keyword>
<sequence>MQISILKSTSQKILCTYKQLISEVVSRNVYGRGAEGNGETPAGKKCRVRPHRTQSEEAHRAPAESELFPAVPIH</sequence>
<reference evidence="2 3" key="1">
    <citation type="submission" date="2019-07" db="EMBL/GenBank/DDBJ databases">
        <title>Whole genome shotgun sequence of Halobacillus faecis NBRC 103569.</title>
        <authorList>
            <person name="Hosoyama A."/>
            <person name="Uohara A."/>
            <person name="Ohji S."/>
            <person name="Ichikawa N."/>
        </authorList>
    </citation>
    <scope>NUCLEOTIDE SEQUENCE [LARGE SCALE GENOMIC DNA]</scope>
    <source>
        <strain evidence="2 3">NBRC 103569</strain>
    </source>
</reference>
<feature type="region of interest" description="Disordered" evidence="1">
    <location>
        <begin position="31"/>
        <end position="74"/>
    </location>
</feature>
<dbReference type="AlphaFoldDB" id="A0A511WPU4"/>
<dbReference type="Proteomes" id="UP000321886">
    <property type="component" value="Unassembled WGS sequence"/>
</dbReference>
<accession>A0A511WPU4</accession>
<proteinExistence type="predicted"/>